<reference evidence="8 9" key="1">
    <citation type="journal article" date="2020" name="Genomics">
        <title>Complete, high-quality genomes from long-read metagenomic sequencing of two wolf lichen thalli reveals enigmatic genome architecture.</title>
        <authorList>
            <person name="McKenzie S.K."/>
            <person name="Walston R.F."/>
            <person name="Allen J.L."/>
        </authorList>
    </citation>
    <scope>NUCLEOTIDE SEQUENCE [LARGE SCALE GENOMIC DNA]</scope>
    <source>
        <strain evidence="8">WasteWater2</strain>
    </source>
</reference>
<keyword evidence="4 7" id="KW-1133">Transmembrane helix</keyword>
<dbReference type="SMART" id="SM01378">
    <property type="entry name" value="Romo1"/>
    <property type="match status" value="1"/>
</dbReference>
<dbReference type="InterPro" id="IPR018450">
    <property type="entry name" value="Romo1/Mgr2"/>
</dbReference>
<proteinExistence type="inferred from homology"/>
<evidence type="ECO:0000256" key="7">
    <source>
        <dbReference type="SAM" id="Phobius"/>
    </source>
</evidence>
<keyword evidence="3 7" id="KW-0812">Transmembrane</keyword>
<name>A0A8H6FRX4_9LECA</name>
<comment type="caution">
    <text evidence="8">The sequence shown here is derived from an EMBL/GenBank/DDBJ whole genome shotgun (WGS) entry which is preliminary data.</text>
</comment>
<dbReference type="GO" id="GO:0045039">
    <property type="term" value="P:protein insertion into mitochondrial inner membrane"/>
    <property type="evidence" value="ECO:0007669"/>
    <property type="project" value="TreeGrafter"/>
</dbReference>
<gene>
    <name evidence="8" type="ORF">HO173_008193</name>
</gene>
<dbReference type="AlphaFoldDB" id="A0A8H6FRX4"/>
<keyword evidence="5 7" id="KW-0472">Membrane</keyword>
<evidence type="ECO:0000256" key="6">
    <source>
        <dbReference type="SAM" id="MobiDB-lite"/>
    </source>
</evidence>
<protein>
    <submittedName>
        <fullName evidence="8">Uncharacterized protein</fullName>
    </submittedName>
</protein>
<evidence type="ECO:0000256" key="3">
    <source>
        <dbReference type="ARBA" id="ARBA00022692"/>
    </source>
</evidence>
<feature type="region of interest" description="Disordered" evidence="6">
    <location>
        <begin position="105"/>
        <end position="129"/>
    </location>
</feature>
<dbReference type="EMBL" id="JACCJC010000035">
    <property type="protein sequence ID" value="KAF6233636.1"/>
    <property type="molecule type" value="Genomic_DNA"/>
</dbReference>
<evidence type="ECO:0000256" key="1">
    <source>
        <dbReference type="ARBA" id="ARBA00004370"/>
    </source>
</evidence>
<evidence type="ECO:0000256" key="4">
    <source>
        <dbReference type="ARBA" id="ARBA00022989"/>
    </source>
</evidence>
<dbReference type="Proteomes" id="UP000578531">
    <property type="component" value="Unassembled WGS sequence"/>
</dbReference>
<dbReference type="GeneID" id="59289849"/>
<evidence type="ECO:0000313" key="9">
    <source>
        <dbReference type="Proteomes" id="UP000578531"/>
    </source>
</evidence>
<evidence type="ECO:0000313" key="8">
    <source>
        <dbReference type="EMBL" id="KAF6233636.1"/>
    </source>
</evidence>
<dbReference type="GO" id="GO:0030150">
    <property type="term" value="P:protein import into mitochondrial matrix"/>
    <property type="evidence" value="ECO:0007669"/>
    <property type="project" value="TreeGrafter"/>
</dbReference>
<organism evidence="8 9">
    <name type="scientific">Letharia columbiana</name>
    <dbReference type="NCBI Taxonomy" id="112416"/>
    <lineage>
        <taxon>Eukaryota</taxon>
        <taxon>Fungi</taxon>
        <taxon>Dikarya</taxon>
        <taxon>Ascomycota</taxon>
        <taxon>Pezizomycotina</taxon>
        <taxon>Lecanoromycetes</taxon>
        <taxon>OSLEUM clade</taxon>
        <taxon>Lecanoromycetidae</taxon>
        <taxon>Lecanorales</taxon>
        <taxon>Lecanorineae</taxon>
        <taxon>Parmeliaceae</taxon>
        <taxon>Letharia</taxon>
    </lineage>
</organism>
<evidence type="ECO:0000256" key="5">
    <source>
        <dbReference type="ARBA" id="ARBA00023136"/>
    </source>
</evidence>
<comment type="similarity">
    <text evidence="2">Belongs to the MGR2 family.</text>
</comment>
<evidence type="ECO:0000256" key="2">
    <source>
        <dbReference type="ARBA" id="ARBA00007839"/>
    </source>
</evidence>
<dbReference type="RefSeq" id="XP_037163053.1">
    <property type="nucleotide sequence ID" value="XM_037310093.1"/>
</dbReference>
<dbReference type="OrthoDB" id="5409308at2759"/>
<dbReference type="Pfam" id="PF10247">
    <property type="entry name" value="Romo1"/>
    <property type="match status" value="1"/>
</dbReference>
<feature type="compositionally biased region" description="Basic and acidic residues" evidence="6">
    <location>
        <begin position="111"/>
        <end position="123"/>
    </location>
</feature>
<keyword evidence="9" id="KW-1185">Reference proteome</keyword>
<dbReference type="PANTHER" id="PTHR28525:SF1">
    <property type="entry name" value="REACTIVE OXYGEN SPECIES MODULATOR 1"/>
    <property type="match status" value="1"/>
</dbReference>
<sequence length="129" mass="14016">MPPMPSSSTGGGRMQGPSTFDKWKMGAMLGGSVGLIMGFIFGGFNIMRYGAGPSGPMRTLGQYMLGSGVTFGFFMSIGSVIRTEGNSPLATEAFARARRQPMLLPRKHARRLEQRDGGERELLNRVQKK</sequence>
<dbReference type="PANTHER" id="PTHR28525">
    <property type="entry name" value="REACTIVE OXYGEN SPECIES MODULATOR 1"/>
    <property type="match status" value="1"/>
</dbReference>
<feature type="transmembrane region" description="Helical" evidence="7">
    <location>
        <begin position="63"/>
        <end position="81"/>
    </location>
</feature>
<dbReference type="GO" id="GO:0005744">
    <property type="term" value="C:TIM23 mitochondrial import inner membrane translocase complex"/>
    <property type="evidence" value="ECO:0007669"/>
    <property type="project" value="TreeGrafter"/>
</dbReference>
<accession>A0A8H6FRX4</accession>
<comment type="subcellular location">
    <subcellularLocation>
        <location evidence="1">Membrane</location>
    </subcellularLocation>
</comment>
<feature type="transmembrane region" description="Helical" evidence="7">
    <location>
        <begin position="27"/>
        <end position="51"/>
    </location>
</feature>